<dbReference type="GO" id="GO:0003779">
    <property type="term" value="F:actin binding"/>
    <property type="evidence" value="ECO:0007669"/>
    <property type="project" value="InterPro"/>
</dbReference>
<comment type="caution">
    <text evidence="4">The sequence shown here is derived from an EMBL/GenBank/DDBJ whole genome shotgun (WGS) entry which is preliminary data.</text>
</comment>
<accession>A0A210R0F0</accession>
<protein>
    <submittedName>
        <fullName evidence="4">Inverted formin-2</fullName>
    </submittedName>
</protein>
<dbReference type="PANTHER" id="PTHR46345:SF8">
    <property type="entry name" value="FORMIN 3, ISOFORM B"/>
    <property type="match status" value="1"/>
</dbReference>
<dbReference type="SUPFAM" id="SSF101447">
    <property type="entry name" value="Formin homology 2 domain (FH2 domain)"/>
    <property type="match status" value="1"/>
</dbReference>
<feature type="domain" description="GBD/FH3" evidence="2">
    <location>
        <begin position="1"/>
        <end position="322"/>
    </location>
</feature>
<keyword evidence="5" id="KW-1185">Reference proteome</keyword>
<dbReference type="InterPro" id="IPR010473">
    <property type="entry name" value="GTPase-bd"/>
</dbReference>
<dbReference type="Gene3D" id="1.10.238.150">
    <property type="entry name" value="Formin, FH3 diaphanous domain"/>
    <property type="match status" value="1"/>
</dbReference>
<dbReference type="EMBL" id="NEDP02001025">
    <property type="protein sequence ID" value="OWF54490.1"/>
    <property type="molecule type" value="Genomic_DNA"/>
</dbReference>
<evidence type="ECO:0000313" key="4">
    <source>
        <dbReference type="EMBL" id="OWF54490.1"/>
    </source>
</evidence>
<dbReference type="Pfam" id="PF06367">
    <property type="entry name" value="Drf_FH3"/>
    <property type="match status" value="1"/>
</dbReference>
<evidence type="ECO:0000259" key="3">
    <source>
        <dbReference type="PROSITE" id="PS51444"/>
    </source>
</evidence>
<dbReference type="SMART" id="SM01139">
    <property type="entry name" value="Drf_FH3"/>
    <property type="match status" value="1"/>
</dbReference>
<dbReference type="Gene3D" id="1.25.10.10">
    <property type="entry name" value="Leucine-rich Repeat Variant"/>
    <property type="match status" value="1"/>
</dbReference>
<dbReference type="Gene3D" id="1.20.58.2220">
    <property type="entry name" value="Formin, FH2 domain"/>
    <property type="match status" value="1"/>
</dbReference>
<dbReference type="SMART" id="SM00498">
    <property type="entry name" value="FH2"/>
    <property type="match status" value="1"/>
</dbReference>
<reference evidence="4 5" key="1">
    <citation type="journal article" date="2017" name="Nat. Ecol. Evol.">
        <title>Scallop genome provides insights into evolution of bilaterian karyotype and development.</title>
        <authorList>
            <person name="Wang S."/>
            <person name="Zhang J."/>
            <person name="Jiao W."/>
            <person name="Li J."/>
            <person name="Xun X."/>
            <person name="Sun Y."/>
            <person name="Guo X."/>
            <person name="Huan P."/>
            <person name="Dong B."/>
            <person name="Zhang L."/>
            <person name="Hu X."/>
            <person name="Sun X."/>
            <person name="Wang J."/>
            <person name="Zhao C."/>
            <person name="Wang Y."/>
            <person name="Wang D."/>
            <person name="Huang X."/>
            <person name="Wang R."/>
            <person name="Lv J."/>
            <person name="Li Y."/>
            <person name="Zhang Z."/>
            <person name="Liu B."/>
            <person name="Lu W."/>
            <person name="Hui Y."/>
            <person name="Liang J."/>
            <person name="Zhou Z."/>
            <person name="Hou R."/>
            <person name="Li X."/>
            <person name="Liu Y."/>
            <person name="Li H."/>
            <person name="Ning X."/>
            <person name="Lin Y."/>
            <person name="Zhao L."/>
            <person name="Xing Q."/>
            <person name="Dou J."/>
            <person name="Li Y."/>
            <person name="Mao J."/>
            <person name="Guo H."/>
            <person name="Dou H."/>
            <person name="Li T."/>
            <person name="Mu C."/>
            <person name="Jiang W."/>
            <person name="Fu Q."/>
            <person name="Fu X."/>
            <person name="Miao Y."/>
            <person name="Liu J."/>
            <person name="Yu Q."/>
            <person name="Li R."/>
            <person name="Liao H."/>
            <person name="Li X."/>
            <person name="Kong Y."/>
            <person name="Jiang Z."/>
            <person name="Chourrout D."/>
            <person name="Li R."/>
            <person name="Bao Z."/>
        </authorList>
    </citation>
    <scope>NUCLEOTIDE SEQUENCE [LARGE SCALE GENOMIC DNA]</scope>
    <source>
        <strain evidence="4 5">PY_sf001</strain>
    </source>
</reference>
<dbReference type="OrthoDB" id="26518at2759"/>
<feature type="region of interest" description="Disordered" evidence="1">
    <location>
        <begin position="1135"/>
        <end position="1162"/>
    </location>
</feature>
<dbReference type="SMART" id="SM01140">
    <property type="entry name" value="Drf_GBD"/>
    <property type="match status" value="1"/>
</dbReference>
<sequence length="1205" mass="137875">MARRRSDNVERSMTELEIQMRRGTPEKCILLSHSAPSVQMFYALRMRLESSSEVWLQEFLDLDGLQSLLASLCQMTGRGFTSFSDAIFQLDCISCIRNILNTHVGLDFMVRNDGYTSKLALALSISNTLPKKQILEMMSAVCAYSNLGYQAVLTALNTFKKEMDQTHRFSIIINELKSAETVSYKTAILTFINSVINCTADVVERNRLRNEFNGLNLLDILSFLRKEEGDDALHLQLQVFHEKKHADEEVLYQDHFVDFNSPEDLVDLIQSKIFGTPKMVSFVNILQDLLAIDSVYNKNSTKLWKNIDNLVHQAIHTCGYDEVMSSSKNDKLTLDLLPDDCDLGLQYITNYQLQSDFVPKMMVGSMTKSTDIKGMSQLNSSSPLSMNRDHKCENDTGVELTNSSDERSKVAYRTSMLESMDRSHYDNVFITEKELSIVADTPTNKSALQRRYQIKKVPTPQPRKTLKHLSWLKLEDSTVDLHKDSVWMVSGGNQRVSPDFDDLERLFQVQERHNEDMNEVIILSPQTRRNLNLFLGRMEISAEELIQSLELGNSVVVNVPTLRYLLQVLPQPQEITTLQCFGGQRHELGMPEQFVLLLADIPDYEILIQGHLTKAEYTSSLQKLKSSLNVMIMMCKKIMQNNELKEFLHFVLLIGNFLNHGCLHGDAMGFKMSSLERLLDVKSALPNRSLLHHIIKMAEEKDKVMLKFIDDLLPLEKAVSSSLYDMKGEISKFNKQLCSFVQLLASGDHRMKTRFHSFIEEVKVELRDIQTSTNTLRESTQQLADYLCEDLGQFELETTLKCLHTFCKQVRKCQKENESFQKQTQLARKKTDMKCLTKNRLLSLEFGKDAGASSSMMEDRNKILEKILDDLHRGNFRPTVTLEVHTPDTDIDPLEFSDISFVGSPFPMRPTCEAMEEDFLTPPSKTVGPRTSSEADILAEESQQDITLEFSKDYIENYDEEPKNWVVAKSLVDSLEPISDRHLDMVKKQTKHQGHNRSRSDLATSILTTEKWMKYEEIRHQESLHEDIEAPLAEPESMCAISTLNLENHGRFVDRDDVKLFEEQQKEMKEDNVCSVEEGPILKLPLSELLPDMKSLMDTKEMSCKRPEKRSSVSNFFNKISRAVLKPKNVYSTPGSAVSSNTKSQKDGFRMFGRRKTTSSLTSDNKENIIVAERMSQRLSSVDKKFAVQELRKIKHNKLRASKGK</sequence>
<dbReference type="GO" id="GO:0031267">
    <property type="term" value="F:small GTPase binding"/>
    <property type="evidence" value="ECO:0007669"/>
    <property type="project" value="InterPro"/>
</dbReference>
<dbReference type="InterPro" id="IPR015425">
    <property type="entry name" value="FH2_Formin"/>
</dbReference>
<dbReference type="PROSITE" id="PS51444">
    <property type="entry name" value="FH2"/>
    <property type="match status" value="1"/>
</dbReference>
<dbReference type="Proteomes" id="UP000242188">
    <property type="component" value="Unassembled WGS sequence"/>
</dbReference>
<dbReference type="InterPro" id="IPR014768">
    <property type="entry name" value="GBD/FH3_dom"/>
</dbReference>
<dbReference type="PROSITE" id="PS51232">
    <property type="entry name" value="GBD_FH3"/>
    <property type="match status" value="1"/>
</dbReference>
<evidence type="ECO:0000259" key="2">
    <source>
        <dbReference type="PROSITE" id="PS51232"/>
    </source>
</evidence>
<evidence type="ECO:0000256" key="1">
    <source>
        <dbReference type="SAM" id="MobiDB-lite"/>
    </source>
</evidence>
<organism evidence="4 5">
    <name type="scientific">Mizuhopecten yessoensis</name>
    <name type="common">Japanese scallop</name>
    <name type="synonym">Patinopecten yessoensis</name>
    <dbReference type="NCBI Taxonomy" id="6573"/>
    <lineage>
        <taxon>Eukaryota</taxon>
        <taxon>Metazoa</taxon>
        <taxon>Spiralia</taxon>
        <taxon>Lophotrochozoa</taxon>
        <taxon>Mollusca</taxon>
        <taxon>Bivalvia</taxon>
        <taxon>Autobranchia</taxon>
        <taxon>Pteriomorphia</taxon>
        <taxon>Pectinida</taxon>
        <taxon>Pectinoidea</taxon>
        <taxon>Pectinidae</taxon>
        <taxon>Mizuhopecten</taxon>
    </lineage>
</organism>
<dbReference type="PANTHER" id="PTHR46345">
    <property type="entry name" value="INVERTED FORMIN-2"/>
    <property type="match status" value="1"/>
</dbReference>
<feature type="domain" description="FH2" evidence="3">
    <location>
        <begin position="456"/>
        <end position="836"/>
    </location>
</feature>
<dbReference type="InterPro" id="IPR016024">
    <property type="entry name" value="ARM-type_fold"/>
</dbReference>
<dbReference type="InterPro" id="IPR042201">
    <property type="entry name" value="FH2_Formin_sf"/>
</dbReference>
<dbReference type="AlphaFoldDB" id="A0A210R0F0"/>
<dbReference type="SUPFAM" id="SSF48371">
    <property type="entry name" value="ARM repeat"/>
    <property type="match status" value="1"/>
</dbReference>
<name>A0A210R0F0_MIZYE</name>
<dbReference type="InterPro" id="IPR010472">
    <property type="entry name" value="FH3_dom"/>
</dbReference>
<dbReference type="InterPro" id="IPR011989">
    <property type="entry name" value="ARM-like"/>
</dbReference>
<gene>
    <name evidence="4" type="ORF">KP79_PYT12504</name>
</gene>
<dbReference type="Pfam" id="PF06371">
    <property type="entry name" value="Drf_GBD"/>
    <property type="match status" value="1"/>
</dbReference>
<evidence type="ECO:0000313" key="5">
    <source>
        <dbReference type="Proteomes" id="UP000242188"/>
    </source>
</evidence>
<dbReference type="Pfam" id="PF02181">
    <property type="entry name" value="FH2"/>
    <property type="match status" value="1"/>
</dbReference>
<proteinExistence type="predicted"/>
<dbReference type="GO" id="GO:0030036">
    <property type="term" value="P:actin cytoskeleton organization"/>
    <property type="evidence" value="ECO:0007669"/>
    <property type="project" value="InterPro"/>
</dbReference>